<evidence type="ECO:0000313" key="2">
    <source>
        <dbReference type="Proteomes" id="UP000183974"/>
    </source>
</evidence>
<gene>
    <name evidence="1" type="ORF">SAMN05444398_1228</name>
</gene>
<dbReference type="STRING" id="337701.SAMN05444398_1228"/>
<dbReference type="Proteomes" id="UP000183974">
    <property type="component" value="Unassembled WGS sequence"/>
</dbReference>
<reference evidence="1 2" key="1">
    <citation type="submission" date="2016-11" db="EMBL/GenBank/DDBJ databases">
        <authorList>
            <person name="Jaros S."/>
            <person name="Januszkiewicz K."/>
            <person name="Wedrychowicz H."/>
        </authorList>
    </citation>
    <scope>NUCLEOTIDE SEQUENCE [LARGE SCALE GENOMIC DNA]</scope>
    <source>
        <strain evidence="1 2">DSM 29589</strain>
    </source>
</reference>
<accession>A0A1M7JSM4</accession>
<dbReference type="AlphaFoldDB" id="A0A1M7JSM4"/>
<name>A0A1M7JSM4_9RHOB</name>
<proteinExistence type="predicted"/>
<dbReference type="EMBL" id="FRBR01000022">
    <property type="protein sequence ID" value="SHM55911.1"/>
    <property type="molecule type" value="Genomic_DNA"/>
</dbReference>
<sequence>MRRVLRNYNDLLRRTFIDLPNVEEPYIERDITVGRRAGETTRVPIFPENKFVRRVFSRADWTSNGRFYGGWWQQVSSVTRKSIYINGVPTVEVDFRALHVNILSLEQGTPLAGDPYDLTDGILEGVDRRAQRGYLKTLVLTAINATGDRATYQAFRDNYPADDPARRFRNGDLERLLAAFVEQTPQLEDSLFRDQGIRLMNVDSRIAEIVLRSAVGREIPVLCVHDSFIIDYRLTKTLKFLMGLASRRVVGSVLPMASDWMGWDELPEERRDSYVEVRRIEPTRGARERRALFEEAFGPIAEG</sequence>
<organism evidence="1 2">
    <name type="scientific">Roseovarius pacificus</name>
    <dbReference type="NCBI Taxonomy" id="337701"/>
    <lineage>
        <taxon>Bacteria</taxon>
        <taxon>Pseudomonadati</taxon>
        <taxon>Pseudomonadota</taxon>
        <taxon>Alphaproteobacteria</taxon>
        <taxon>Rhodobacterales</taxon>
        <taxon>Roseobacteraceae</taxon>
        <taxon>Roseovarius</taxon>
    </lineage>
</organism>
<keyword evidence="2" id="KW-1185">Reference proteome</keyword>
<protein>
    <submittedName>
        <fullName evidence="1">Uncharacterized protein</fullName>
    </submittedName>
</protein>
<evidence type="ECO:0000313" key="1">
    <source>
        <dbReference type="EMBL" id="SHM55911.1"/>
    </source>
</evidence>